<dbReference type="InterPro" id="IPR016169">
    <property type="entry name" value="FAD-bd_PCMH_sub2"/>
</dbReference>
<dbReference type="GO" id="GO:0071949">
    <property type="term" value="F:FAD binding"/>
    <property type="evidence" value="ECO:0007669"/>
    <property type="project" value="InterPro"/>
</dbReference>
<evidence type="ECO:0000256" key="2">
    <source>
        <dbReference type="ARBA" id="ARBA00005466"/>
    </source>
</evidence>
<dbReference type="PANTHER" id="PTHR42973">
    <property type="entry name" value="BINDING OXIDOREDUCTASE, PUTATIVE (AFU_ORTHOLOGUE AFUA_1G17690)-RELATED"/>
    <property type="match status" value="1"/>
</dbReference>
<accession>A0A177TW08</accession>
<comment type="similarity">
    <text evidence="2">Belongs to the oxygen-dependent FAD-linked oxidoreductase family.</text>
</comment>
<reference evidence="6" key="2">
    <citation type="journal article" date="2019" name="IMA Fungus">
        <title>Genome sequencing and comparison of five Tilletia species to identify candidate genes for the detection of regulated species infecting wheat.</title>
        <authorList>
            <person name="Nguyen H.D.T."/>
            <person name="Sultana T."/>
            <person name="Kesanakurti P."/>
            <person name="Hambleton S."/>
        </authorList>
    </citation>
    <scope>NUCLEOTIDE SEQUENCE</scope>
    <source>
        <strain evidence="6">DAOMC 236416</strain>
    </source>
</reference>
<dbReference type="AlphaFoldDB" id="A0A177TW08"/>
<evidence type="ECO:0000256" key="1">
    <source>
        <dbReference type="ARBA" id="ARBA00001974"/>
    </source>
</evidence>
<dbReference type="PANTHER" id="PTHR42973:SF39">
    <property type="entry name" value="FAD-BINDING PCMH-TYPE DOMAIN-CONTAINING PROTEIN"/>
    <property type="match status" value="1"/>
</dbReference>
<evidence type="ECO:0000313" key="7">
    <source>
        <dbReference type="Proteomes" id="UP000077521"/>
    </source>
</evidence>
<dbReference type="InterPro" id="IPR036318">
    <property type="entry name" value="FAD-bd_PCMH-like_sf"/>
</dbReference>
<sequence length="612" mass="66143">MQPSLLVAFATAVFSAVTSAVPLGETLVSSSNVFETRGSSGSCFCYLDVNLKPIDPKSCANPPSQADFNALAKKLSQPLLYPRPTAEPCFAGDDPRTATTASTSSAQCQFVNSQWFNGTWRADQPGSMQLPQWENLPNNTEQCNYMPTLGQVCTQANVNVLAVDARTPSDVQQAMNFARTHRLRAIVKSTGHELLGRSSFKGSLQIWTHNWKGISFNDAWRPRGGGFCKPESTVTIAPGVQWLELYTAAHAKGKMLVGGLSGQGSVGAAGGWALGGGYNGALTGKLGLGVDNILEFSVVTADGKAGVANAYQNSDLYWALRGGHAGIAIVTSLTYRVYPEQPLYSAVYVMNAQTDDAYRASLLEIIKATPTLSAEGWSDSELWNATTRDLTIAIRAVNGADFANKTLEPLFDRISAIPGVVTYYRAANSFPTFYDFYYNVFIAGPASPIQELGTYGSIGSRLISDKLYTTDPAKIVDTAIAASKLNPGIPLIVNLVAGGQVKRQSDNAMALNPGWRHAYHHIIAAGSYDQNAAPAVADAERQLVLQQVQMFDKISPSTGGYINEANTLEPRWQQTFYGSNYARLLSIKKKYDRTLALISFKNPGYEYFTQCA</sequence>
<evidence type="ECO:0000256" key="4">
    <source>
        <dbReference type="ARBA" id="ARBA00022827"/>
    </source>
</evidence>
<keyword evidence="5" id="KW-0560">Oxidoreductase</keyword>
<dbReference type="InterPro" id="IPR050416">
    <property type="entry name" value="FAD-linked_Oxidoreductase"/>
</dbReference>
<dbReference type="Gene3D" id="3.30.465.10">
    <property type="match status" value="2"/>
</dbReference>
<dbReference type="Pfam" id="PF01565">
    <property type="entry name" value="FAD_binding_4"/>
    <property type="match status" value="1"/>
</dbReference>
<dbReference type="Pfam" id="PF08031">
    <property type="entry name" value="BBE"/>
    <property type="match status" value="1"/>
</dbReference>
<keyword evidence="4" id="KW-0274">FAD</keyword>
<comment type="caution">
    <text evidence="6">The sequence shown here is derived from an EMBL/GenBank/DDBJ whole genome shotgun (WGS) entry which is preliminary data.</text>
</comment>
<comment type="cofactor">
    <cofactor evidence="1">
        <name>FAD</name>
        <dbReference type="ChEBI" id="CHEBI:57692"/>
    </cofactor>
</comment>
<protein>
    <submittedName>
        <fullName evidence="6">Uncharacterized protein</fullName>
    </submittedName>
</protein>
<evidence type="ECO:0000256" key="3">
    <source>
        <dbReference type="ARBA" id="ARBA00022630"/>
    </source>
</evidence>
<dbReference type="GO" id="GO:0016491">
    <property type="term" value="F:oxidoreductase activity"/>
    <property type="evidence" value="ECO:0007669"/>
    <property type="project" value="UniProtKB-KW"/>
</dbReference>
<reference evidence="6" key="1">
    <citation type="submission" date="2016-04" db="EMBL/GenBank/DDBJ databases">
        <authorList>
            <person name="Nguyen H.D."/>
            <person name="Samba Siva P."/>
            <person name="Cullis J."/>
            <person name="Levesque C.A."/>
            <person name="Hambleton S."/>
        </authorList>
    </citation>
    <scope>NUCLEOTIDE SEQUENCE</scope>
    <source>
        <strain evidence="6">DAOMC 236416</strain>
    </source>
</reference>
<dbReference type="InterPro" id="IPR016166">
    <property type="entry name" value="FAD-bd_PCMH"/>
</dbReference>
<dbReference type="EMBL" id="LWDF02000157">
    <property type="protein sequence ID" value="KAE8255514.1"/>
    <property type="molecule type" value="Genomic_DNA"/>
</dbReference>
<dbReference type="InterPro" id="IPR006094">
    <property type="entry name" value="Oxid_FAD_bind_N"/>
</dbReference>
<dbReference type="SUPFAM" id="SSF56176">
    <property type="entry name" value="FAD-binding/transporter-associated domain-like"/>
    <property type="match status" value="1"/>
</dbReference>
<keyword evidence="7" id="KW-1185">Reference proteome</keyword>
<proteinExistence type="inferred from homology"/>
<organism evidence="6 7">
    <name type="scientific">Tilletia indica</name>
    <dbReference type="NCBI Taxonomy" id="43049"/>
    <lineage>
        <taxon>Eukaryota</taxon>
        <taxon>Fungi</taxon>
        <taxon>Dikarya</taxon>
        <taxon>Basidiomycota</taxon>
        <taxon>Ustilaginomycotina</taxon>
        <taxon>Exobasidiomycetes</taxon>
        <taxon>Tilletiales</taxon>
        <taxon>Tilletiaceae</taxon>
        <taxon>Tilletia</taxon>
    </lineage>
</organism>
<dbReference type="PROSITE" id="PS51387">
    <property type="entry name" value="FAD_PCMH"/>
    <property type="match status" value="1"/>
</dbReference>
<dbReference type="Proteomes" id="UP000077521">
    <property type="component" value="Unassembled WGS sequence"/>
</dbReference>
<keyword evidence="3" id="KW-0285">Flavoprotein</keyword>
<gene>
    <name evidence="6" type="ORF">A4X13_0g3005</name>
</gene>
<name>A0A177TW08_9BASI</name>
<dbReference type="InterPro" id="IPR012951">
    <property type="entry name" value="BBE"/>
</dbReference>
<evidence type="ECO:0000256" key="5">
    <source>
        <dbReference type="ARBA" id="ARBA00023002"/>
    </source>
</evidence>
<evidence type="ECO:0000313" key="6">
    <source>
        <dbReference type="EMBL" id="KAE8255514.1"/>
    </source>
</evidence>